<gene>
    <name evidence="7" type="ORF">IAB98_10760</name>
</gene>
<dbReference type="EMBL" id="DVHU01000097">
    <property type="protein sequence ID" value="HIR93884.1"/>
    <property type="molecule type" value="Genomic_DNA"/>
</dbReference>
<dbReference type="InterPro" id="IPR009061">
    <property type="entry name" value="DNA-bd_dom_put_sf"/>
</dbReference>
<dbReference type="Gene3D" id="1.10.1660.10">
    <property type="match status" value="1"/>
</dbReference>
<keyword evidence="3 7" id="KW-0238">DNA-binding</keyword>
<dbReference type="PROSITE" id="PS50937">
    <property type="entry name" value="HTH_MERR_2"/>
    <property type="match status" value="1"/>
</dbReference>
<evidence type="ECO:0000256" key="3">
    <source>
        <dbReference type="ARBA" id="ARBA00023125"/>
    </source>
</evidence>
<reference evidence="7" key="1">
    <citation type="submission" date="2020-10" db="EMBL/GenBank/DDBJ databases">
        <authorList>
            <person name="Gilroy R."/>
        </authorList>
    </citation>
    <scope>NUCLEOTIDE SEQUENCE</scope>
    <source>
        <strain evidence="7">ChiSxjej1B13-7041</strain>
    </source>
</reference>
<keyword evidence="4" id="KW-0804">Transcription</keyword>
<dbReference type="PANTHER" id="PTHR30204">
    <property type="entry name" value="REDOX-CYCLING DRUG-SENSING TRANSCRIPTIONAL ACTIVATOR SOXR"/>
    <property type="match status" value="1"/>
</dbReference>
<reference evidence="7" key="2">
    <citation type="journal article" date="2021" name="PeerJ">
        <title>Extensive microbial diversity within the chicken gut microbiome revealed by metagenomics and culture.</title>
        <authorList>
            <person name="Gilroy R."/>
            <person name="Ravi A."/>
            <person name="Getino M."/>
            <person name="Pursley I."/>
            <person name="Horton D.L."/>
            <person name="Alikhan N.F."/>
            <person name="Baker D."/>
            <person name="Gharbi K."/>
            <person name="Hall N."/>
            <person name="Watson M."/>
            <person name="Adriaenssens E.M."/>
            <person name="Foster-Nyarko E."/>
            <person name="Jarju S."/>
            <person name="Secka A."/>
            <person name="Antonio M."/>
            <person name="Oren A."/>
            <person name="Chaudhuri R.R."/>
            <person name="La Ragione R."/>
            <person name="Hildebrand F."/>
            <person name="Pallen M.J."/>
        </authorList>
    </citation>
    <scope>NUCLEOTIDE SEQUENCE</scope>
    <source>
        <strain evidence="7">ChiSxjej1B13-7041</strain>
    </source>
</reference>
<dbReference type="PANTHER" id="PTHR30204:SF69">
    <property type="entry name" value="MERR-FAMILY TRANSCRIPTIONAL REGULATOR"/>
    <property type="match status" value="1"/>
</dbReference>
<keyword evidence="5" id="KW-0175">Coiled coil</keyword>
<dbReference type="InterPro" id="IPR047057">
    <property type="entry name" value="MerR_fam"/>
</dbReference>
<evidence type="ECO:0000313" key="8">
    <source>
        <dbReference type="Proteomes" id="UP000886841"/>
    </source>
</evidence>
<evidence type="ECO:0000256" key="2">
    <source>
        <dbReference type="ARBA" id="ARBA00023015"/>
    </source>
</evidence>
<dbReference type="Pfam" id="PF00376">
    <property type="entry name" value="MerR"/>
    <property type="match status" value="1"/>
</dbReference>
<accession>A0A9D1ELP9</accession>
<evidence type="ECO:0000256" key="1">
    <source>
        <dbReference type="ARBA" id="ARBA00022491"/>
    </source>
</evidence>
<proteinExistence type="predicted"/>
<keyword evidence="2" id="KW-0805">Transcription regulation</keyword>
<keyword evidence="1" id="KW-0678">Repressor</keyword>
<dbReference type="SMART" id="SM00422">
    <property type="entry name" value="HTH_MERR"/>
    <property type="match status" value="1"/>
</dbReference>
<dbReference type="GO" id="GO:0003700">
    <property type="term" value="F:DNA-binding transcription factor activity"/>
    <property type="evidence" value="ECO:0007669"/>
    <property type="project" value="InterPro"/>
</dbReference>
<sequence length="270" mass="31429">MEKKALLSIGDFSKITGVGIKALRYYDEAGILTPAFVDPDSGYRYYSFHQKALVDAIQFCVELGIPLKQFPDYTNADEPASWISYADLVGKGEEIVREKMKTLQERLDLLKEMRKEIHRAEESCQRNRPEKYSLPARDCWIVPYEGRQFSRESGQLTNKIILEIHRNNMRLGNTGGLLLLRQQGVWKQFLFVDVHKDSAREKKTPQVIHIPRGVYLCKKVERSGIEQVWDWSRPHVKPERIQLVIETELFVGNYRFSQPVLEQRCLLDSQ</sequence>
<feature type="domain" description="HTH merR-type" evidence="6">
    <location>
        <begin position="6"/>
        <end position="68"/>
    </location>
</feature>
<name>A0A9D1ELP9_9FIRM</name>
<organism evidence="7 8">
    <name type="scientific">Candidatus Egerieimonas intestinavium</name>
    <dbReference type="NCBI Taxonomy" id="2840777"/>
    <lineage>
        <taxon>Bacteria</taxon>
        <taxon>Bacillati</taxon>
        <taxon>Bacillota</taxon>
        <taxon>Clostridia</taxon>
        <taxon>Lachnospirales</taxon>
        <taxon>Lachnospiraceae</taxon>
        <taxon>Lachnospiraceae incertae sedis</taxon>
        <taxon>Candidatus Egerieimonas</taxon>
    </lineage>
</organism>
<comment type="caution">
    <text evidence="7">The sequence shown here is derived from an EMBL/GenBank/DDBJ whole genome shotgun (WGS) entry which is preliminary data.</text>
</comment>
<evidence type="ECO:0000256" key="5">
    <source>
        <dbReference type="SAM" id="Coils"/>
    </source>
</evidence>
<dbReference type="SUPFAM" id="SSF46955">
    <property type="entry name" value="Putative DNA-binding domain"/>
    <property type="match status" value="1"/>
</dbReference>
<evidence type="ECO:0000256" key="4">
    <source>
        <dbReference type="ARBA" id="ARBA00023163"/>
    </source>
</evidence>
<dbReference type="GO" id="GO:0003677">
    <property type="term" value="F:DNA binding"/>
    <property type="evidence" value="ECO:0007669"/>
    <property type="project" value="UniProtKB-KW"/>
</dbReference>
<evidence type="ECO:0000313" key="7">
    <source>
        <dbReference type="EMBL" id="HIR93884.1"/>
    </source>
</evidence>
<dbReference type="Proteomes" id="UP000886841">
    <property type="component" value="Unassembled WGS sequence"/>
</dbReference>
<dbReference type="InterPro" id="IPR000551">
    <property type="entry name" value="MerR-type_HTH_dom"/>
</dbReference>
<dbReference type="AlphaFoldDB" id="A0A9D1ELP9"/>
<evidence type="ECO:0000259" key="6">
    <source>
        <dbReference type="PROSITE" id="PS50937"/>
    </source>
</evidence>
<feature type="coiled-coil region" evidence="5">
    <location>
        <begin position="93"/>
        <end position="123"/>
    </location>
</feature>
<protein>
    <submittedName>
        <fullName evidence="7">MerR family DNA-binding transcriptional regulator</fullName>
    </submittedName>
</protein>